<dbReference type="Proteomes" id="UP001652740">
    <property type="component" value="Unplaced"/>
</dbReference>
<reference evidence="3 4" key="1">
    <citation type="submission" date="2025-05" db="UniProtKB">
        <authorList>
            <consortium name="RefSeq"/>
        </authorList>
    </citation>
    <scope>IDENTIFICATION</scope>
    <source>
        <tissue evidence="3 4">Whole larvae</tissue>
    </source>
</reference>
<dbReference type="GeneID" id="113518941"/>
<keyword evidence="1" id="KW-0732">Signal</keyword>
<protein>
    <submittedName>
        <fullName evidence="3">Uncharacterized protein LOC113518941</fullName>
    </submittedName>
    <submittedName>
        <fullName evidence="4">Uncharacterized protein LOC128200514</fullName>
    </submittedName>
</protein>
<keyword evidence="2" id="KW-1185">Reference proteome</keyword>
<dbReference type="InParanoid" id="A0A6J1WV02"/>
<name>A0A6J1WV02_GALME</name>
<sequence length="113" mass="12832">MKRIIFVLCLLLLYLSAYEAKDFVDGTRINNLLISTEKVVYSGIPLFKRDKDYTYVDPKQRIIKGIIARDLSRTKAEVTVKEGGVGSTSVTLHFQSERGEGLNYLVLIFSQNK</sequence>
<gene>
    <name evidence="3" type="primary">LOC113518941</name>
    <name evidence="4" type="synonym">LOC128200514</name>
</gene>
<feature type="chain" id="PRO_5045019364" evidence="1">
    <location>
        <begin position="21"/>
        <end position="113"/>
    </location>
</feature>
<evidence type="ECO:0000313" key="3">
    <source>
        <dbReference type="RefSeq" id="XP_026759778.2"/>
    </source>
</evidence>
<evidence type="ECO:0000313" key="2">
    <source>
        <dbReference type="Proteomes" id="UP001652740"/>
    </source>
</evidence>
<feature type="signal peptide" evidence="1">
    <location>
        <begin position="1"/>
        <end position="20"/>
    </location>
</feature>
<dbReference type="InterPro" id="IPR031734">
    <property type="entry name" value="MBF2"/>
</dbReference>
<dbReference type="AlphaFoldDB" id="A0A6J1WV02"/>
<dbReference type="KEGG" id="gmw:113518941"/>
<dbReference type="Pfam" id="PF15868">
    <property type="entry name" value="MBF2"/>
    <property type="match status" value="1"/>
</dbReference>
<evidence type="ECO:0000313" key="4">
    <source>
        <dbReference type="RefSeq" id="XP_052750101.1"/>
    </source>
</evidence>
<dbReference type="RefSeq" id="XP_026759778.2">
    <property type="nucleotide sequence ID" value="XM_026903977.3"/>
</dbReference>
<dbReference type="RefSeq" id="XP_052750101.1">
    <property type="nucleotide sequence ID" value="XM_052894141.1"/>
</dbReference>
<evidence type="ECO:0000256" key="1">
    <source>
        <dbReference type="SAM" id="SignalP"/>
    </source>
</evidence>
<accession>A0A6J1WV02</accession>
<proteinExistence type="predicted"/>
<organism evidence="2 3">
    <name type="scientific">Galleria mellonella</name>
    <name type="common">Greater wax moth</name>
    <dbReference type="NCBI Taxonomy" id="7137"/>
    <lineage>
        <taxon>Eukaryota</taxon>
        <taxon>Metazoa</taxon>
        <taxon>Ecdysozoa</taxon>
        <taxon>Arthropoda</taxon>
        <taxon>Hexapoda</taxon>
        <taxon>Insecta</taxon>
        <taxon>Pterygota</taxon>
        <taxon>Neoptera</taxon>
        <taxon>Endopterygota</taxon>
        <taxon>Lepidoptera</taxon>
        <taxon>Glossata</taxon>
        <taxon>Ditrysia</taxon>
        <taxon>Pyraloidea</taxon>
        <taxon>Pyralidae</taxon>
        <taxon>Galleriinae</taxon>
        <taxon>Galleria</taxon>
    </lineage>
</organism>